<dbReference type="RefSeq" id="WP_105745697.1">
    <property type="nucleotide sequence ID" value="NZ_PVBR01000035.1"/>
</dbReference>
<keyword evidence="3" id="KW-1185">Reference proteome</keyword>
<dbReference type="AlphaFoldDB" id="A0A2S9IJG7"/>
<comment type="caution">
    <text evidence="2">The sequence shown here is derived from an EMBL/GenBank/DDBJ whole genome shotgun (WGS) entry which is preliminary data.</text>
</comment>
<reference evidence="2 3" key="1">
    <citation type="submission" date="2018-02" db="EMBL/GenBank/DDBJ databases">
        <title>The draft genome of Phyllobacterium sp. 1N-3.</title>
        <authorList>
            <person name="Liu L."/>
            <person name="Li L."/>
            <person name="Zhang X."/>
            <person name="Wang T."/>
            <person name="Liang L."/>
        </authorList>
    </citation>
    <scope>NUCLEOTIDE SEQUENCE [LARGE SCALE GENOMIC DNA]</scope>
    <source>
        <strain evidence="2 3">1N-3</strain>
    </source>
</reference>
<evidence type="ECO:0000313" key="2">
    <source>
        <dbReference type="EMBL" id="PRD40674.1"/>
    </source>
</evidence>
<accession>A0A2S9IJG7</accession>
<dbReference type="InterPro" id="IPR045720">
    <property type="entry name" value="DUF6074"/>
</dbReference>
<name>A0A2S9IJG7_9HYPH</name>
<dbReference type="Pfam" id="PF19551">
    <property type="entry name" value="DUF6074"/>
    <property type="match status" value="1"/>
</dbReference>
<dbReference type="Proteomes" id="UP000239434">
    <property type="component" value="Unassembled WGS sequence"/>
</dbReference>
<protein>
    <submittedName>
        <fullName evidence="2">Uncharacterized protein</fullName>
    </submittedName>
</protein>
<evidence type="ECO:0000256" key="1">
    <source>
        <dbReference type="SAM" id="MobiDB-lite"/>
    </source>
</evidence>
<gene>
    <name evidence="2" type="ORF">C5748_25760</name>
</gene>
<sequence length="111" mass="12422">MTQLELFEWAPSAVVVAFPHSRRMAVLLSIADTFVVHGYEAGNKRMEIEGWKMIADLLRLGMPHEEIGGEIEKFTCAARDVASRHIIQSGTCGGEPLPPRPQPENRKRRLA</sequence>
<organism evidence="2 3">
    <name type="scientific">Phyllobacterium phragmitis</name>
    <dbReference type="NCBI Taxonomy" id="2670329"/>
    <lineage>
        <taxon>Bacteria</taxon>
        <taxon>Pseudomonadati</taxon>
        <taxon>Pseudomonadota</taxon>
        <taxon>Alphaproteobacteria</taxon>
        <taxon>Hyphomicrobiales</taxon>
        <taxon>Phyllobacteriaceae</taxon>
        <taxon>Phyllobacterium</taxon>
    </lineage>
</organism>
<evidence type="ECO:0000313" key="3">
    <source>
        <dbReference type="Proteomes" id="UP000239434"/>
    </source>
</evidence>
<proteinExistence type="predicted"/>
<feature type="region of interest" description="Disordered" evidence="1">
    <location>
        <begin position="88"/>
        <end position="111"/>
    </location>
</feature>
<dbReference type="EMBL" id="PVBR01000035">
    <property type="protein sequence ID" value="PRD40674.1"/>
    <property type="molecule type" value="Genomic_DNA"/>
</dbReference>